<name>A0A098VW12_9MICR</name>
<dbReference type="GeneID" id="25257966"/>
<accession>A0A098VW12</accession>
<evidence type="ECO:0000313" key="3">
    <source>
        <dbReference type="Proteomes" id="UP000029725"/>
    </source>
</evidence>
<comment type="caution">
    <text evidence="2">The sequence shown here is derived from an EMBL/GenBank/DDBJ whole genome shotgun (WGS) entry which is preliminary data.</text>
</comment>
<gene>
    <name evidence="2" type="ORF">DI09_10p120</name>
</gene>
<feature type="region of interest" description="Disordered" evidence="1">
    <location>
        <begin position="177"/>
        <end position="240"/>
    </location>
</feature>
<dbReference type="VEuPathDB" id="MicrosporidiaDB:DI09_10p120"/>
<dbReference type="EMBL" id="JMKJ01000011">
    <property type="protein sequence ID" value="KGG53115.1"/>
    <property type="molecule type" value="Genomic_DNA"/>
</dbReference>
<evidence type="ECO:0000313" key="2">
    <source>
        <dbReference type="EMBL" id="KGG53115.1"/>
    </source>
</evidence>
<proteinExistence type="predicted"/>
<evidence type="ECO:0000256" key="1">
    <source>
        <dbReference type="SAM" id="MobiDB-lite"/>
    </source>
</evidence>
<dbReference type="AlphaFoldDB" id="A0A098VW12"/>
<dbReference type="Proteomes" id="UP000029725">
    <property type="component" value="Unassembled WGS sequence"/>
</dbReference>
<keyword evidence="3" id="KW-1185">Reference proteome</keyword>
<reference evidence="2 3" key="1">
    <citation type="submission" date="2014-04" db="EMBL/GenBank/DDBJ databases">
        <title>A new species of microsporidia sheds light on the evolution of extreme parasitism.</title>
        <authorList>
            <person name="Haag K.L."/>
            <person name="James T.Y."/>
            <person name="Larsson R."/>
            <person name="Schaer T.M."/>
            <person name="Refardt D."/>
            <person name="Pombert J.-F."/>
            <person name="Ebert D."/>
        </authorList>
    </citation>
    <scope>NUCLEOTIDE SEQUENCE [LARGE SCALE GENOMIC DNA]</scope>
    <source>
        <strain evidence="2 3">UGP3</strain>
        <tissue evidence="2">Spores</tissue>
    </source>
</reference>
<sequence length="240" mass="26115">MIALSDIFRNSDGTAEITLMEEQTLSIAGSLFNASAMDTLLGLLAGGWRGAPPFHISSTQFSGLELSIFVVLESSAIPLVDSIAIRWDSAEFVRKLGICAWIDEMRPTPALKNFVLQLPFWHVAPPSLQTVRSAPNYKPVGGDTHISFDESQHHSPTPASVATLFKAVGGIQTLSLSDEPPLHEVSPPYKAEVPWARPSSPEPSSGHANQRKQESHFTGSGFTERTPLEYVPGRRMMVPP</sequence>
<dbReference type="HOGENOM" id="CLU_1156637_0_0_1"/>
<protein>
    <submittedName>
        <fullName evidence="2">Uncharacterized protein</fullName>
    </submittedName>
</protein>
<dbReference type="RefSeq" id="XP_013239542.1">
    <property type="nucleotide sequence ID" value="XM_013384088.1"/>
</dbReference>
<organism evidence="2 3">
    <name type="scientific">Mitosporidium daphniae</name>
    <dbReference type="NCBI Taxonomy" id="1485682"/>
    <lineage>
        <taxon>Eukaryota</taxon>
        <taxon>Fungi</taxon>
        <taxon>Fungi incertae sedis</taxon>
        <taxon>Microsporidia</taxon>
        <taxon>Mitosporidium</taxon>
    </lineage>
</organism>